<dbReference type="SUPFAM" id="SSF52518">
    <property type="entry name" value="Thiamin diphosphate-binding fold (THDP-binding)"/>
    <property type="match status" value="2"/>
</dbReference>
<dbReference type="Pfam" id="PF00456">
    <property type="entry name" value="Transketolase_N"/>
    <property type="match status" value="1"/>
</dbReference>
<proteinExistence type="predicted"/>
<dbReference type="Proteomes" id="UP001439008">
    <property type="component" value="Unassembled WGS sequence"/>
</dbReference>
<accession>A0ABV2ARN2</accession>
<dbReference type="PANTHER" id="PTHR43522">
    <property type="entry name" value="TRANSKETOLASE"/>
    <property type="match status" value="1"/>
</dbReference>
<gene>
    <name evidence="2" type="ORF">MHBO_003834</name>
</gene>
<reference evidence="2 3" key="1">
    <citation type="journal article" date="2024" name="BMC Biol.">
        <title>Comparative genomics of Ascetosporea gives new insight into the evolutionary basis for animal parasitism in Rhizaria.</title>
        <authorList>
            <person name="Hiltunen Thoren M."/>
            <person name="Onut-Brannstrom I."/>
            <person name="Alfjorden A."/>
            <person name="Peckova H."/>
            <person name="Swords F."/>
            <person name="Hooper C."/>
            <person name="Holzer A.S."/>
            <person name="Bass D."/>
            <person name="Burki F."/>
        </authorList>
    </citation>
    <scope>NUCLEOTIDE SEQUENCE [LARGE SCALE GENOMIC DNA]</scope>
    <source>
        <strain evidence="2">20-A016</strain>
    </source>
</reference>
<organism evidence="2 3">
    <name type="scientific">Bonamia ostreae</name>
    <dbReference type="NCBI Taxonomy" id="126728"/>
    <lineage>
        <taxon>Eukaryota</taxon>
        <taxon>Sar</taxon>
        <taxon>Rhizaria</taxon>
        <taxon>Endomyxa</taxon>
        <taxon>Ascetosporea</taxon>
        <taxon>Haplosporida</taxon>
        <taxon>Bonamia</taxon>
    </lineage>
</organism>
<dbReference type="InterPro" id="IPR005474">
    <property type="entry name" value="Transketolase_N"/>
</dbReference>
<evidence type="ECO:0000313" key="3">
    <source>
        <dbReference type="Proteomes" id="UP001439008"/>
    </source>
</evidence>
<dbReference type="InterPro" id="IPR029061">
    <property type="entry name" value="THDP-binding"/>
</dbReference>
<dbReference type="InterPro" id="IPR033247">
    <property type="entry name" value="Transketolase_fam"/>
</dbReference>
<name>A0ABV2ARN2_9EUKA</name>
<sequence>KNTTDGPTSITFSNDVELTFKSFGWKTFVIENGDSDFCEIEAILKKAIDHKNSPKLVIVNDTIGYGTEDAGTNKCHSKISNRQYQKIKNSKKFGKTGKFQICEDVLKVYKTASDRANLHHKKWQNLMQNYKKRFPKKSQKFCRIFKDKTKSEEFETFFDNVLENAKVLVEFENKPTRSISAAILELMAGFLPETIIGSADLAKSSGLILSLAKMNENLFSKENRSGRFIAFGVREHGFRKL</sequence>
<feature type="domain" description="Transketolase N-terminal" evidence="1">
    <location>
        <begin position="3"/>
        <end position="147"/>
    </location>
</feature>
<dbReference type="EMBL" id="JBDODL010002590">
    <property type="protein sequence ID" value="MES1922326.1"/>
    <property type="molecule type" value="Genomic_DNA"/>
</dbReference>
<evidence type="ECO:0000259" key="1">
    <source>
        <dbReference type="Pfam" id="PF00456"/>
    </source>
</evidence>
<dbReference type="Gene3D" id="3.40.50.970">
    <property type="match status" value="2"/>
</dbReference>
<comment type="caution">
    <text evidence="2">The sequence shown here is derived from an EMBL/GenBank/DDBJ whole genome shotgun (WGS) entry which is preliminary data.</text>
</comment>
<protein>
    <recommendedName>
        <fullName evidence="1">Transketolase N-terminal domain-containing protein</fullName>
    </recommendedName>
</protein>
<keyword evidence="3" id="KW-1185">Reference proteome</keyword>
<feature type="non-terminal residue" evidence="2">
    <location>
        <position position="1"/>
    </location>
</feature>
<evidence type="ECO:0000313" key="2">
    <source>
        <dbReference type="EMBL" id="MES1922326.1"/>
    </source>
</evidence>
<dbReference type="PANTHER" id="PTHR43522:SF2">
    <property type="entry name" value="TRANSKETOLASE 1-RELATED"/>
    <property type="match status" value="1"/>
</dbReference>